<reference evidence="1" key="2">
    <citation type="submission" date="2025-03" db="EMBL/GenBank/DDBJ databases">
        <authorList>
            <consortium name="ELIXIR-Norway"/>
            <consortium name="Elixir Norway"/>
        </authorList>
    </citation>
    <scope>NUCLEOTIDE SEQUENCE</scope>
</reference>
<dbReference type="Proteomes" id="UP001162501">
    <property type="component" value="Chromosome 9"/>
</dbReference>
<protein>
    <submittedName>
        <fullName evidence="1">Uncharacterized protein</fullName>
    </submittedName>
</protein>
<evidence type="ECO:0000313" key="1">
    <source>
        <dbReference type="EMBL" id="CAN0572211.1"/>
    </source>
</evidence>
<organism evidence="1 2">
    <name type="scientific">Rangifer tarandus platyrhynchus</name>
    <name type="common">Svalbard reindeer</name>
    <dbReference type="NCBI Taxonomy" id="3082113"/>
    <lineage>
        <taxon>Eukaryota</taxon>
        <taxon>Metazoa</taxon>
        <taxon>Chordata</taxon>
        <taxon>Craniata</taxon>
        <taxon>Vertebrata</taxon>
        <taxon>Euteleostomi</taxon>
        <taxon>Mammalia</taxon>
        <taxon>Eutheria</taxon>
        <taxon>Laurasiatheria</taxon>
        <taxon>Artiodactyla</taxon>
        <taxon>Ruminantia</taxon>
        <taxon>Pecora</taxon>
        <taxon>Cervidae</taxon>
        <taxon>Odocoileinae</taxon>
        <taxon>Rangifer</taxon>
    </lineage>
</organism>
<reference evidence="1" key="1">
    <citation type="submission" date="2023-05" db="EMBL/GenBank/DDBJ databases">
        <authorList>
            <consortium name="ELIXIR-Norway"/>
        </authorList>
    </citation>
    <scope>NUCLEOTIDE SEQUENCE</scope>
</reference>
<accession>A0AC60A9K7</accession>
<proteinExistence type="predicted"/>
<gene>
    <name evidence="1" type="ORF">MRATA1EN22A_LOCUS28435</name>
</gene>
<name>A0AC60A9K7_RANTA</name>
<evidence type="ECO:0000313" key="2">
    <source>
        <dbReference type="Proteomes" id="UP001162501"/>
    </source>
</evidence>
<sequence>MTFCLILRRTLWQCSIPISQMSISGLHHFFFSCRHFPGLYLAFQYKEGQCHNFGPCQNHVLSESCIQVYTNHRFQSWEEFLPLMSPVHRDLAVLQTQDGIGVFPT</sequence>
<dbReference type="EMBL" id="OX596093">
    <property type="protein sequence ID" value="CAN0572211.1"/>
    <property type="molecule type" value="Genomic_DNA"/>
</dbReference>